<evidence type="ECO:0000256" key="2">
    <source>
        <dbReference type="SAM" id="SignalP"/>
    </source>
</evidence>
<dbReference type="AlphaFoldDB" id="A0AAV2Q206"/>
<feature type="signal peptide" evidence="2">
    <location>
        <begin position="1"/>
        <end position="21"/>
    </location>
</feature>
<keyword evidence="2" id="KW-0732">Signal</keyword>
<gene>
    <name evidence="3" type="ORF">MNOR_LOCUS7452</name>
</gene>
<keyword evidence="1" id="KW-1133">Transmembrane helix</keyword>
<feature type="transmembrane region" description="Helical" evidence="1">
    <location>
        <begin position="187"/>
        <end position="210"/>
    </location>
</feature>
<proteinExistence type="predicted"/>
<comment type="caution">
    <text evidence="3">The sequence shown here is derived from an EMBL/GenBank/DDBJ whole genome shotgun (WGS) entry which is preliminary data.</text>
</comment>
<keyword evidence="4" id="KW-1185">Reference proteome</keyword>
<reference evidence="3 4" key="1">
    <citation type="submission" date="2024-05" db="EMBL/GenBank/DDBJ databases">
        <authorList>
            <person name="Wallberg A."/>
        </authorList>
    </citation>
    <scope>NUCLEOTIDE SEQUENCE [LARGE SCALE GENOMIC DNA]</scope>
</reference>
<dbReference type="Proteomes" id="UP001497623">
    <property type="component" value="Unassembled WGS sequence"/>
</dbReference>
<accession>A0AAV2Q206</accession>
<sequence length="354" mass="39838">MGYTYAILWIFLWIVYSGSNGFQLNRNSGLTIKRSHRSVNSCTRIDVSDSYKKEFSGNEMTLHVQPLEGFEYFKFRMMLKRLHMETFVTPEAVEFTKHDMETGNWHGVHVSYVKKDVTMMADQHTLAVTIEGITRVLDEGYNRVSNGFAGFVLEALGDMVLLYDCSPEEAQERKGRSIAAATGDTNWKLGITVSVMVVLVIIVVGVAGAVSLRAYRNLEHAVETRNQTSTNCLPPPLVLHDMTDGEQKRLSDNIYEEFDESTFNKMRQNMGALQSDSGAGCSNMYPVVPEGTGKAFERPGGDANDGKDLKKTVTLCEPLYLQEPRKNSTAIRHSNHYVDVTSFLHMDNFLMESR</sequence>
<evidence type="ECO:0000256" key="1">
    <source>
        <dbReference type="SAM" id="Phobius"/>
    </source>
</evidence>
<name>A0AAV2Q206_MEGNR</name>
<keyword evidence="1" id="KW-0472">Membrane</keyword>
<evidence type="ECO:0000313" key="4">
    <source>
        <dbReference type="Proteomes" id="UP001497623"/>
    </source>
</evidence>
<keyword evidence="1" id="KW-0812">Transmembrane</keyword>
<protein>
    <submittedName>
        <fullName evidence="3">Uncharacterized protein</fullName>
    </submittedName>
</protein>
<feature type="chain" id="PRO_5043494965" evidence="2">
    <location>
        <begin position="22"/>
        <end position="354"/>
    </location>
</feature>
<evidence type="ECO:0000313" key="3">
    <source>
        <dbReference type="EMBL" id="CAL4068871.1"/>
    </source>
</evidence>
<dbReference type="EMBL" id="CAXKWB010003290">
    <property type="protein sequence ID" value="CAL4068871.1"/>
    <property type="molecule type" value="Genomic_DNA"/>
</dbReference>
<organism evidence="3 4">
    <name type="scientific">Meganyctiphanes norvegica</name>
    <name type="common">Northern krill</name>
    <name type="synonym">Thysanopoda norvegica</name>
    <dbReference type="NCBI Taxonomy" id="48144"/>
    <lineage>
        <taxon>Eukaryota</taxon>
        <taxon>Metazoa</taxon>
        <taxon>Ecdysozoa</taxon>
        <taxon>Arthropoda</taxon>
        <taxon>Crustacea</taxon>
        <taxon>Multicrustacea</taxon>
        <taxon>Malacostraca</taxon>
        <taxon>Eumalacostraca</taxon>
        <taxon>Eucarida</taxon>
        <taxon>Euphausiacea</taxon>
        <taxon>Euphausiidae</taxon>
        <taxon>Meganyctiphanes</taxon>
    </lineage>
</organism>